<protein>
    <submittedName>
        <fullName evidence="3">Uncharacterized protein</fullName>
    </submittedName>
</protein>
<dbReference type="OrthoDB" id="5484302at2"/>
<dbReference type="PROSITE" id="PS51257">
    <property type="entry name" value="PROKAR_LIPOPROTEIN"/>
    <property type="match status" value="1"/>
</dbReference>
<dbReference type="EMBL" id="SSMQ01000019">
    <property type="protein sequence ID" value="TKD06405.1"/>
    <property type="molecule type" value="Genomic_DNA"/>
</dbReference>
<feature type="region of interest" description="Disordered" evidence="1">
    <location>
        <begin position="306"/>
        <end position="333"/>
    </location>
</feature>
<reference evidence="3 4" key="1">
    <citation type="submission" date="2019-04" db="EMBL/GenBank/DDBJ databases">
        <authorList>
            <person name="Li Y."/>
            <person name="Wang J."/>
        </authorList>
    </citation>
    <scope>NUCLEOTIDE SEQUENCE [LARGE SCALE GENOMIC DNA]</scope>
    <source>
        <strain evidence="3 4">DSM 14668</strain>
    </source>
</reference>
<accession>A0A4U1JC68</accession>
<keyword evidence="4" id="KW-1185">Reference proteome</keyword>
<proteinExistence type="predicted"/>
<name>A0A4U1JC68_9BACT</name>
<dbReference type="RefSeq" id="WP_136930545.1">
    <property type="nucleotide sequence ID" value="NZ_SSMQ01000019.1"/>
</dbReference>
<evidence type="ECO:0000256" key="2">
    <source>
        <dbReference type="SAM" id="SignalP"/>
    </source>
</evidence>
<comment type="caution">
    <text evidence="3">The sequence shown here is derived from an EMBL/GenBank/DDBJ whole genome shotgun (WGS) entry which is preliminary data.</text>
</comment>
<dbReference type="AlphaFoldDB" id="A0A4U1JC68"/>
<evidence type="ECO:0000313" key="3">
    <source>
        <dbReference type="EMBL" id="TKD06405.1"/>
    </source>
</evidence>
<evidence type="ECO:0000256" key="1">
    <source>
        <dbReference type="SAM" id="MobiDB-lite"/>
    </source>
</evidence>
<evidence type="ECO:0000313" key="4">
    <source>
        <dbReference type="Proteomes" id="UP000309215"/>
    </source>
</evidence>
<gene>
    <name evidence="3" type="ORF">E8A74_19485</name>
</gene>
<feature type="signal peptide" evidence="2">
    <location>
        <begin position="1"/>
        <end position="19"/>
    </location>
</feature>
<keyword evidence="2" id="KW-0732">Signal</keyword>
<feature type="chain" id="PRO_5020611998" evidence="2">
    <location>
        <begin position="20"/>
        <end position="597"/>
    </location>
</feature>
<organism evidence="3 4">
    <name type="scientific">Polyangium fumosum</name>
    <dbReference type="NCBI Taxonomy" id="889272"/>
    <lineage>
        <taxon>Bacteria</taxon>
        <taxon>Pseudomonadati</taxon>
        <taxon>Myxococcota</taxon>
        <taxon>Polyangia</taxon>
        <taxon>Polyangiales</taxon>
        <taxon>Polyangiaceae</taxon>
        <taxon>Polyangium</taxon>
    </lineage>
</organism>
<feature type="compositionally biased region" description="Basic and acidic residues" evidence="1">
    <location>
        <begin position="315"/>
        <end position="330"/>
    </location>
</feature>
<dbReference type="Proteomes" id="UP000309215">
    <property type="component" value="Unassembled WGS sequence"/>
</dbReference>
<sequence length="597" mass="65747">MKRRAALSFAVALALSACAPTQWRSAPPCLSGSVPAVGRPVPDEMFALMRRERDRAARAPLLMQAHIRETIPTLFPDVSDLLLAPPCAEELEAESAATFDEQPLVFSRSLVARIRTVHDAEILMALAKRDKASITEYQLGPDEPGPRPPKSFVRYLALASIPAYWVVDNVPEGRRLLLDRVRTSKDAREQLLLHGAASAVYSQMLWGHPERAVGDEGPVILRGLLPEVKRRLEGPAEADSLELVILQINDLGAFGVRFGLEREARALVNGILAAKGEVPLTRGIPGATRDLAEAARAALFDLDTPQKSTSAADLPRPRREQFDAHAEARSVEPAGGKVPEAAALARVRELDKELETLRFNAPRCYVLKELGHWMPAAEASRRFDAFIAPIFEGERIRLDTETVCRMRVALGLHGVDEARRVALLEKLLTAKPAQVGPRDRSRDEHGPAIAYPANEQPLWMAAAGELLAHPEWIERHAGVRAWLEEKALAPIPLDAATAEVWTYFQPSFERVITFHASGAPGASMDTARAILRGYMQPIDPADQKKISHIYFGEVSRARMRALGEYGKLVGLVPEVTAYLEERKTDRTAALALYMLNL</sequence>